<dbReference type="Proteomes" id="UP000235406">
    <property type="component" value="Unassembled WGS sequence"/>
</dbReference>
<keyword evidence="2" id="KW-0147">Chitin-binding</keyword>
<organism evidence="8 9">
    <name type="scientific">Vibrio lentus</name>
    <dbReference type="NCBI Taxonomy" id="136468"/>
    <lineage>
        <taxon>Bacteria</taxon>
        <taxon>Pseudomonadati</taxon>
        <taxon>Pseudomonadota</taxon>
        <taxon>Gammaproteobacteria</taxon>
        <taxon>Vibrionales</taxon>
        <taxon>Vibrionaceae</taxon>
        <taxon>Vibrio</taxon>
    </lineage>
</organism>
<feature type="signal peptide" evidence="4">
    <location>
        <begin position="1"/>
        <end position="23"/>
    </location>
</feature>
<reference evidence="9" key="1">
    <citation type="submission" date="2016-07" db="EMBL/GenBank/DDBJ databases">
        <title>Nontailed viruses are major unrecognized killers of bacteria in the ocean.</title>
        <authorList>
            <person name="Kauffman K."/>
            <person name="Hussain F."/>
            <person name="Yang J."/>
            <person name="Arevalo P."/>
            <person name="Brown J."/>
            <person name="Cutler M."/>
            <person name="Kelly L."/>
            <person name="Polz M.F."/>
        </authorList>
    </citation>
    <scope>NUCLEOTIDE SEQUENCE [LARGE SCALE GENOMIC DNA]</scope>
    <source>
        <strain evidence="9">10N.261.46.F8</strain>
    </source>
</reference>
<dbReference type="GO" id="GO:0008061">
    <property type="term" value="F:chitin binding"/>
    <property type="evidence" value="ECO:0007669"/>
    <property type="project" value="UniProtKB-KW"/>
</dbReference>
<dbReference type="CDD" id="cd21177">
    <property type="entry name" value="LPMO_AA10"/>
    <property type="match status" value="1"/>
</dbReference>
<gene>
    <name evidence="8" type="ORF">BCT49_05995</name>
</gene>
<dbReference type="Pfam" id="PF03067">
    <property type="entry name" value="LPMO_10"/>
    <property type="match status" value="1"/>
</dbReference>
<protein>
    <submittedName>
        <fullName evidence="8">N-acetylglucosamine-binding protein A</fullName>
    </submittedName>
</protein>
<keyword evidence="1" id="KW-0964">Secreted</keyword>
<dbReference type="PANTHER" id="PTHR34823">
    <property type="entry name" value="GLCNAC-BINDING PROTEIN A"/>
    <property type="match status" value="1"/>
</dbReference>
<dbReference type="Gene3D" id="2.70.50.50">
    <property type="entry name" value="chitin-binding protein cbp21"/>
    <property type="match status" value="1"/>
</dbReference>
<evidence type="ECO:0000256" key="3">
    <source>
        <dbReference type="ARBA" id="ARBA00022729"/>
    </source>
</evidence>
<dbReference type="InterPro" id="IPR051024">
    <property type="entry name" value="GlcNAc_Chitin_IntDeg"/>
</dbReference>
<evidence type="ECO:0000313" key="9">
    <source>
        <dbReference type="Proteomes" id="UP000235406"/>
    </source>
</evidence>
<proteinExistence type="predicted"/>
<dbReference type="SUPFAM" id="SSF81296">
    <property type="entry name" value="E set domains"/>
    <property type="match status" value="1"/>
</dbReference>
<feature type="domain" description="N-acetylglucosamine binding protein A" evidence="6">
    <location>
        <begin position="211"/>
        <end position="307"/>
    </location>
</feature>
<evidence type="ECO:0000259" key="5">
    <source>
        <dbReference type="Pfam" id="PF03067"/>
    </source>
</evidence>
<feature type="domain" description="GlcNAc-binding protein A third" evidence="7">
    <location>
        <begin position="318"/>
        <end position="413"/>
    </location>
</feature>
<feature type="chain" id="PRO_5014853637" evidence="4">
    <location>
        <begin position="24"/>
        <end position="481"/>
    </location>
</feature>
<dbReference type="OrthoDB" id="3675244at2"/>
<accession>A0A2N7K5K2</accession>
<evidence type="ECO:0000256" key="1">
    <source>
        <dbReference type="ARBA" id="ARBA00022525"/>
    </source>
</evidence>
<dbReference type="InterPro" id="IPR004302">
    <property type="entry name" value="Cellulose/chitin-bd_N"/>
</dbReference>
<dbReference type="Gene3D" id="3.30.70.2150">
    <property type="match status" value="1"/>
</dbReference>
<evidence type="ECO:0000313" key="8">
    <source>
        <dbReference type="EMBL" id="PMM69778.1"/>
    </source>
</evidence>
<evidence type="ECO:0000256" key="2">
    <source>
        <dbReference type="ARBA" id="ARBA00022669"/>
    </source>
</evidence>
<comment type="caution">
    <text evidence="8">The sequence shown here is derived from an EMBL/GenBank/DDBJ whole genome shotgun (WGS) entry which is preliminary data.</text>
</comment>
<dbReference type="Pfam" id="PF21868">
    <property type="entry name" value="GbpA_D3"/>
    <property type="match status" value="1"/>
</dbReference>
<dbReference type="AlphaFoldDB" id="A0A2N7K5K2"/>
<evidence type="ECO:0000259" key="7">
    <source>
        <dbReference type="Pfam" id="PF21868"/>
    </source>
</evidence>
<dbReference type="InterPro" id="IPR041029">
    <property type="entry name" value="GbpA_2"/>
</dbReference>
<dbReference type="InterPro" id="IPR054063">
    <property type="entry name" value="GbpA_D3"/>
</dbReference>
<evidence type="ECO:0000259" key="6">
    <source>
        <dbReference type="Pfam" id="PF18416"/>
    </source>
</evidence>
<dbReference type="InterPro" id="IPR014756">
    <property type="entry name" value="Ig_E-set"/>
</dbReference>
<dbReference type="Gene3D" id="2.60.40.2550">
    <property type="match status" value="1"/>
</dbReference>
<evidence type="ECO:0000256" key="4">
    <source>
        <dbReference type="SAM" id="SignalP"/>
    </source>
</evidence>
<dbReference type="Pfam" id="PF18416">
    <property type="entry name" value="GbpA_2"/>
    <property type="match status" value="1"/>
</dbReference>
<sequence length="481" mass="52828">MRIRIEKTALAFALFTVCGGAMAHGFVSLNDEGNIISRVALCHLEDSEGQAKNMDCGNIQYEPQSVEGFDGFPEGGPADGYIASAEISIARNLDEQTSERWQKRPIEAGSQEFEWTFRANHIAAGFKYYITKEGWDQNEPLERAAFDLTPFCEVDGHGEMTQDTATHTCDVPVREGYHVILAVWDVGDTDKAFYNAIDVVFDGDDSQLPDWDKAGQIIPTANLREGDAVYTRVFDGSGENAALSTRIEITDSEAGQSKNWSKALATKVNEERKNIKSGVLSENGFAPIYGVNPIYVNTDSGIQSVEIGYDVEVPEPDTSLTVEGLEPEYVIGEEATVLDLTLVAEGDAKAELTVYNHSRESLAHWSGEVEDDSSESVALPLSKSEAGHHMLVVSVKNSEGKLVGQQTLNFHLVEAGTPPPEHDYVYPEGFGSYVDGDIVLFEGEGVYQCYGPWAAECNNEDYLPGIAIDPNWVEQQWKKLD</sequence>
<dbReference type="PANTHER" id="PTHR34823:SF1">
    <property type="entry name" value="CHITIN-BINDING TYPE-4 DOMAIN-CONTAINING PROTEIN"/>
    <property type="match status" value="1"/>
</dbReference>
<feature type="domain" description="Chitin-binding type-4" evidence="5">
    <location>
        <begin position="36"/>
        <end position="199"/>
    </location>
</feature>
<dbReference type="RefSeq" id="WP_102435210.1">
    <property type="nucleotide sequence ID" value="NZ_CAWNVI010000111.1"/>
</dbReference>
<dbReference type="NCBIfam" id="NF009690">
    <property type="entry name" value="PRK13211.1"/>
    <property type="match status" value="1"/>
</dbReference>
<keyword evidence="3 4" id="KW-0732">Signal</keyword>
<dbReference type="EMBL" id="MCZK01000111">
    <property type="protein sequence ID" value="PMM69778.1"/>
    <property type="molecule type" value="Genomic_DNA"/>
</dbReference>
<name>A0A2N7K5K2_9VIBR</name>